<dbReference type="AlphaFoldDB" id="A0A382LEK9"/>
<reference evidence="1" key="1">
    <citation type="submission" date="2018-05" db="EMBL/GenBank/DDBJ databases">
        <authorList>
            <person name="Lanie J.A."/>
            <person name="Ng W.-L."/>
            <person name="Kazmierczak K.M."/>
            <person name="Andrzejewski T.M."/>
            <person name="Davidsen T.M."/>
            <person name="Wayne K.J."/>
            <person name="Tettelin H."/>
            <person name="Glass J.I."/>
            <person name="Rusch D."/>
            <person name="Podicherti R."/>
            <person name="Tsui H.-C.T."/>
            <person name="Winkler M.E."/>
        </authorList>
    </citation>
    <scope>NUCLEOTIDE SEQUENCE</scope>
</reference>
<gene>
    <name evidence="1" type="ORF">METZ01_LOCUS287417</name>
</gene>
<evidence type="ECO:0000313" key="1">
    <source>
        <dbReference type="EMBL" id="SVC34563.1"/>
    </source>
</evidence>
<organism evidence="1">
    <name type="scientific">marine metagenome</name>
    <dbReference type="NCBI Taxonomy" id="408172"/>
    <lineage>
        <taxon>unclassified sequences</taxon>
        <taxon>metagenomes</taxon>
        <taxon>ecological metagenomes</taxon>
    </lineage>
</organism>
<sequence>LKDNLDLGQGQSAPLRVQALVALRLLEVIRDSDLPGEVLEEEDPTRTMPRRFGLSDVVERQIRTYKEDVRKHIRLSDEEIQGLFRFVIRRPDGNEIFEQAGSLLIAPNRQHYLSRMLSQRIRIGLARRFAKRRLRRLFGRHIVGF</sequence>
<dbReference type="EMBL" id="UINC01086263">
    <property type="protein sequence ID" value="SVC34563.1"/>
    <property type="molecule type" value="Genomic_DNA"/>
</dbReference>
<proteinExistence type="predicted"/>
<name>A0A382LEK9_9ZZZZ</name>
<feature type="non-terminal residue" evidence="1">
    <location>
        <position position="1"/>
    </location>
</feature>
<feature type="non-terminal residue" evidence="1">
    <location>
        <position position="145"/>
    </location>
</feature>
<protein>
    <submittedName>
        <fullName evidence="1">Uncharacterized protein</fullName>
    </submittedName>
</protein>
<accession>A0A382LEK9</accession>